<feature type="compositionally biased region" description="Gly residues" evidence="1">
    <location>
        <begin position="71"/>
        <end position="83"/>
    </location>
</feature>
<feature type="compositionally biased region" description="Low complexity" evidence="1">
    <location>
        <begin position="110"/>
        <end position="126"/>
    </location>
</feature>
<evidence type="ECO:0000313" key="3">
    <source>
        <dbReference type="Proteomes" id="UP001381693"/>
    </source>
</evidence>
<gene>
    <name evidence="2" type="ORF">SK128_026449</name>
</gene>
<reference evidence="2 3" key="1">
    <citation type="submission" date="2023-11" db="EMBL/GenBank/DDBJ databases">
        <title>Halocaridina rubra genome assembly.</title>
        <authorList>
            <person name="Smith C."/>
        </authorList>
    </citation>
    <scope>NUCLEOTIDE SEQUENCE [LARGE SCALE GENOMIC DNA]</scope>
    <source>
        <strain evidence="2">EP-1</strain>
        <tissue evidence="2">Whole</tissue>
    </source>
</reference>
<feature type="compositionally biased region" description="Pro residues" evidence="1">
    <location>
        <begin position="90"/>
        <end position="109"/>
    </location>
</feature>
<feature type="compositionally biased region" description="Basic and acidic residues" evidence="1">
    <location>
        <begin position="134"/>
        <end position="149"/>
    </location>
</feature>
<sequence length="219" mass="23498">MKANDIINNSKRFHKISISANVSIVRGLPSLTISGSSEAMTYEFGEVEPRTIVGGRWLQSKREMFFKSESGSGGGSGGGGPGGPLSAPTTAPPAPPVTSPATAPPPPPTATTTSTTTTTQPASVASIKEQLLTPKERKDHKDEENKENKLVKELVKERRPREVDGYVGFANLPNQVYRKAVKRGFEFSLMVVDCPDISQSVEPARHLTSQNGFGNLVNH</sequence>
<comment type="caution">
    <text evidence="2">The sequence shown here is derived from an EMBL/GenBank/DDBJ whole genome shotgun (WGS) entry which is preliminary data.</text>
</comment>
<accession>A0AAN8WKD0</accession>
<evidence type="ECO:0000313" key="2">
    <source>
        <dbReference type="EMBL" id="KAK7001254.1"/>
    </source>
</evidence>
<organism evidence="2 3">
    <name type="scientific">Halocaridina rubra</name>
    <name type="common">Hawaiian red shrimp</name>
    <dbReference type="NCBI Taxonomy" id="373956"/>
    <lineage>
        <taxon>Eukaryota</taxon>
        <taxon>Metazoa</taxon>
        <taxon>Ecdysozoa</taxon>
        <taxon>Arthropoda</taxon>
        <taxon>Crustacea</taxon>
        <taxon>Multicrustacea</taxon>
        <taxon>Malacostraca</taxon>
        <taxon>Eumalacostraca</taxon>
        <taxon>Eucarida</taxon>
        <taxon>Decapoda</taxon>
        <taxon>Pleocyemata</taxon>
        <taxon>Caridea</taxon>
        <taxon>Atyoidea</taxon>
        <taxon>Atyidae</taxon>
        <taxon>Halocaridina</taxon>
    </lineage>
</organism>
<protein>
    <submittedName>
        <fullName evidence="2">Uncharacterized protein</fullName>
    </submittedName>
</protein>
<name>A0AAN8WKD0_HALRR</name>
<keyword evidence="3" id="KW-1185">Reference proteome</keyword>
<evidence type="ECO:0000256" key="1">
    <source>
        <dbReference type="SAM" id="MobiDB-lite"/>
    </source>
</evidence>
<dbReference type="EMBL" id="JAXCGZ010023968">
    <property type="protein sequence ID" value="KAK7001254.1"/>
    <property type="molecule type" value="Genomic_DNA"/>
</dbReference>
<dbReference type="AlphaFoldDB" id="A0AAN8WKD0"/>
<dbReference type="Proteomes" id="UP001381693">
    <property type="component" value="Unassembled WGS sequence"/>
</dbReference>
<feature type="region of interest" description="Disordered" evidence="1">
    <location>
        <begin position="67"/>
        <end position="149"/>
    </location>
</feature>
<proteinExistence type="predicted"/>